<dbReference type="Proteomes" id="UP001209344">
    <property type="component" value="Unassembled WGS sequence"/>
</dbReference>
<dbReference type="EMBL" id="JAPDVK010000003">
    <property type="protein sequence ID" value="MCW4129144.1"/>
    <property type="molecule type" value="Genomic_DNA"/>
</dbReference>
<name>A0AAP3FAW0_9BACT</name>
<organism evidence="1 2">
    <name type="scientific">Segatella copri</name>
    <dbReference type="NCBI Taxonomy" id="165179"/>
    <lineage>
        <taxon>Bacteria</taxon>
        <taxon>Pseudomonadati</taxon>
        <taxon>Bacteroidota</taxon>
        <taxon>Bacteroidia</taxon>
        <taxon>Bacteroidales</taxon>
        <taxon>Prevotellaceae</taxon>
        <taxon>Segatella</taxon>
    </lineage>
</organism>
<protein>
    <submittedName>
        <fullName evidence="1">Uncharacterized protein</fullName>
    </submittedName>
</protein>
<sequence>MKKNGVKSDTNVFKSAVDNTVELKDGYCKGLQALKGNSLKVSVSKQQHLLGSVDIDNCTKGLYPNASRWDYAIGYDQKAWFVEVHPANTSNVKEMLKKVEWLESWLKDKGCNLLKSGAIICIIGFHPARYAYQRLHRSIGVWQSISFRLRPLLSS</sequence>
<evidence type="ECO:0000313" key="1">
    <source>
        <dbReference type="EMBL" id="MCW4129144.1"/>
    </source>
</evidence>
<dbReference type="AlphaFoldDB" id="A0AAP3FAW0"/>
<accession>A0AAP3FAW0</accession>
<evidence type="ECO:0000313" key="2">
    <source>
        <dbReference type="Proteomes" id="UP001209344"/>
    </source>
</evidence>
<reference evidence="1" key="1">
    <citation type="submission" date="2022-11" db="EMBL/GenBank/DDBJ databases">
        <title>Genomic repertoires linked with pathogenic potency of arthritogenic Prevotella copri isolated from the gut of rheumatoid arthritis patients.</title>
        <authorList>
            <person name="Nii T."/>
            <person name="Maeda Y."/>
            <person name="Motooka D."/>
            <person name="Naito M."/>
            <person name="Matsumoto Y."/>
            <person name="Ogawa T."/>
            <person name="Oguro-Igashira E."/>
            <person name="Kishikawa T."/>
            <person name="Yamashita M."/>
            <person name="Koizumi S."/>
            <person name="Kurakawa T."/>
            <person name="Okumura R."/>
            <person name="Kayama H."/>
            <person name="Murakami M."/>
            <person name="Sakaguchi T."/>
            <person name="Das B."/>
            <person name="Nakamura S."/>
            <person name="Okada Y."/>
            <person name="Kumanogoh A."/>
            <person name="Takeda K."/>
        </authorList>
    </citation>
    <scope>NUCLEOTIDE SEQUENCE</scope>
    <source>
        <strain evidence="1">F3-75</strain>
    </source>
</reference>
<gene>
    <name evidence="1" type="ORF">ONT16_12985</name>
</gene>
<dbReference type="RefSeq" id="WP_264966682.1">
    <property type="nucleotide sequence ID" value="NZ_JAPDVK010000003.1"/>
</dbReference>
<comment type="caution">
    <text evidence="1">The sequence shown here is derived from an EMBL/GenBank/DDBJ whole genome shotgun (WGS) entry which is preliminary data.</text>
</comment>
<proteinExistence type="predicted"/>